<keyword evidence="2" id="KW-1133">Transmembrane helix</keyword>
<feature type="compositionally biased region" description="Low complexity" evidence="1">
    <location>
        <begin position="198"/>
        <end position="209"/>
    </location>
</feature>
<dbReference type="SUPFAM" id="SSF49354">
    <property type="entry name" value="PapD-like"/>
    <property type="match status" value="1"/>
</dbReference>
<evidence type="ECO:0000256" key="2">
    <source>
        <dbReference type="SAM" id="Phobius"/>
    </source>
</evidence>
<gene>
    <name evidence="3" type="primary">AVEN_233607_1</name>
    <name evidence="3" type="ORF">CDAR_171581</name>
</gene>
<sequence>MPCKRLRMSVPENFRLPFCSTASVVLIMENKNSSAIDFSIETNSPQTLKIEPEVGCIKVGDEKQIRLSRPKSLPSALINEYLIFKIKYCHHVKSENSSKKYSHHKEGSEVERVYIINNKINNEKKLDNMTYCNCKICNHSSSKNNERHDYLESLRKPPIINPLLTDRKKIDKCSSDKTYQRKTRHPFTIYSPFSSEVSSNQSESLQKSSTECLRNHSPLKRSSGDNKASEIDKYIKEVKTKNKVIKNDKECNKGTKYTPYKCNSFEQTKQEMNQKMELDEIRHTNRDFVCQCNADGKRDSNKLDHNHDRSIYFQPRQDHDQILLNSDSSDDICCSKEANARIKKRHKNKKIVKLKKKSRNLPNPNDKIMNKHIVYIIYIFSFIFLTLIIGFMHFQL</sequence>
<comment type="caution">
    <text evidence="3">The sequence shown here is derived from an EMBL/GenBank/DDBJ whole genome shotgun (WGS) entry which is preliminary data.</text>
</comment>
<keyword evidence="4" id="KW-1185">Reference proteome</keyword>
<dbReference type="InterPro" id="IPR008962">
    <property type="entry name" value="PapD-like_sf"/>
</dbReference>
<dbReference type="Proteomes" id="UP001054837">
    <property type="component" value="Unassembled WGS sequence"/>
</dbReference>
<evidence type="ECO:0000256" key="1">
    <source>
        <dbReference type="SAM" id="MobiDB-lite"/>
    </source>
</evidence>
<protein>
    <recommendedName>
        <fullName evidence="5">MSP domain-containing protein</fullName>
    </recommendedName>
</protein>
<dbReference type="AlphaFoldDB" id="A0AAV4WN78"/>
<dbReference type="Gene3D" id="2.60.40.10">
    <property type="entry name" value="Immunoglobulins"/>
    <property type="match status" value="1"/>
</dbReference>
<evidence type="ECO:0008006" key="5">
    <source>
        <dbReference type="Google" id="ProtNLM"/>
    </source>
</evidence>
<name>A0AAV4WN78_9ARAC</name>
<dbReference type="EMBL" id="BPLQ01014850">
    <property type="protein sequence ID" value="GIY83739.1"/>
    <property type="molecule type" value="Genomic_DNA"/>
</dbReference>
<keyword evidence="2" id="KW-0812">Transmembrane</keyword>
<evidence type="ECO:0000313" key="3">
    <source>
        <dbReference type="EMBL" id="GIY83739.1"/>
    </source>
</evidence>
<feature type="transmembrane region" description="Helical" evidence="2">
    <location>
        <begin position="373"/>
        <end position="394"/>
    </location>
</feature>
<feature type="region of interest" description="Disordered" evidence="1">
    <location>
        <begin position="198"/>
        <end position="227"/>
    </location>
</feature>
<reference evidence="3 4" key="1">
    <citation type="submission" date="2021-06" db="EMBL/GenBank/DDBJ databases">
        <title>Caerostris darwini draft genome.</title>
        <authorList>
            <person name="Kono N."/>
            <person name="Arakawa K."/>
        </authorList>
    </citation>
    <scope>NUCLEOTIDE SEQUENCE [LARGE SCALE GENOMIC DNA]</scope>
</reference>
<dbReference type="InterPro" id="IPR013783">
    <property type="entry name" value="Ig-like_fold"/>
</dbReference>
<organism evidence="3 4">
    <name type="scientific">Caerostris darwini</name>
    <dbReference type="NCBI Taxonomy" id="1538125"/>
    <lineage>
        <taxon>Eukaryota</taxon>
        <taxon>Metazoa</taxon>
        <taxon>Ecdysozoa</taxon>
        <taxon>Arthropoda</taxon>
        <taxon>Chelicerata</taxon>
        <taxon>Arachnida</taxon>
        <taxon>Araneae</taxon>
        <taxon>Araneomorphae</taxon>
        <taxon>Entelegynae</taxon>
        <taxon>Araneoidea</taxon>
        <taxon>Araneidae</taxon>
        <taxon>Caerostris</taxon>
    </lineage>
</organism>
<accession>A0AAV4WN78</accession>
<evidence type="ECO:0000313" key="4">
    <source>
        <dbReference type="Proteomes" id="UP001054837"/>
    </source>
</evidence>
<keyword evidence="2" id="KW-0472">Membrane</keyword>
<proteinExistence type="predicted"/>